<evidence type="ECO:0000313" key="2">
    <source>
        <dbReference type="EMBL" id="QHX43186.1"/>
    </source>
</evidence>
<proteinExistence type="predicted"/>
<protein>
    <submittedName>
        <fullName evidence="2">DMP19 family protein</fullName>
    </submittedName>
</protein>
<dbReference type="EMBL" id="CP048020">
    <property type="protein sequence ID" value="QHX43186.1"/>
    <property type="molecule type" value="Genomic_DNA"/>
</dbReference>
<dbReference type="InterPro" id="IPR025402">
    <property type="entry name" value="DMP19_C"/>
</dbReference>
<gene>
    <name evidence="2" type="ORF">GWP43_06735</name>
</gene>
<evidence type="ECO:0000259" key="1">
    <source>
        <dbReference type="Pfam" id="PF14300"/>
    </source>
</evidence>
<organism evidence="2 3">
    <name type="scientific">Treponema vincentii</name>
    <dbReference type="NCBI Taxonomy" id="69710"/>
    <lineage>
        <taxon>Bacteria</taxon>
        <taxon>Pseudomonadati</taxon>
        <taxon>Spirochaetota</taxon>
        <taxon>Spirochaetia</taxon>
        <taxon>Spirochaetales</taxon>
        <taxon>Treponemataceae</taxon>
        <taxon>Treponema</taxon>
    </lineage>
</organism>
<sequence>MKTINENLTVEVIKEMGEEIDLYRLTNPMWWTVNIYGTYEEYLKSAKDFTAEQRYLLALQWYAAETDNGGHHQLFFNSTGIVWKDALEAFKLFGIDNLYNNLLEVIEFFGGDVSFDRKQRWDMLSKAEEKDEEALYDFLDKHDRFFYENEDFSDKLTDYIKNNPEKFVFIGTYKTDED</sequence>
<name>A0A6P1Y040_9SPIR</name>
<dbReference type="Proteomes" id="UP000464374">
    <property type="component" value="Chromosome"/>
</dbReference>
<dbReference type="Pfam" id="PF14300">
    <property type="entry name" value="DMP19"/>
    <property type="match status" value="1"/>
</dbReference>
<reference evidence="2 3" key="1">
    <citation type="submission" date="2020-01" db="EMBL/GenBank/DDBJ databases">
        <title>Complete genome sequence of a human oral phylogroup 1 Treponema sp. strain ATCC 700766, originally isolated from periodontitis dental plaque.</title>
        <authorList>
            <person name="Chan Y."/>
            <person name="Huo Y.-B."/>
            <person name="Yu X.-L."/>
            <person name="Zeng H."/>
            <person name="Leung W.-K."/>
            <person name="Watt R.M."/>
        </authorList>
    </citation>
    <scope>NUCLEOTIDE SEQUENCE [LARGE SCALE GENOMIC DNA]</scope>
    <source>
        <strain evidence="2 3">OMZ 804</strain>
    </source>
</reference>
<dbReference type="AlphaFoldDB" id="A0A6P1Y040"/>
<dbReference type="RefSeq" id="WP_162663518.1">
    <property type="nucleotide sequence ID" value="NZ_CP048020.1"/>
</dbReference>
<feature type="domain" description="DNA mimic protein DMP19 C-terminal" evidence="1">
    <location>
        <begin position="48"/>
        <end position="163"/>
    </location>
</feature>
<dbReference type="KEGG" id="trz:GWP43_06735"/>
<accession>A0A6P1Y040</accession>
<evidence type="ECO:0000313" key="3">
    <source>
        <dbReference type="Proteomes" id="UP000464374"/>
    </source>
</evidence>
<dbReference type="Gene3D" id="1.20.1420.60">
    <property type="match status" value="1"/>
</dbReference>